<feature type="domain" description="F-box" evidence="2">
    <location>
        <begin position="32"/>
        <end position="79"/>
    </location>
</feature>
<dbReference type="PROSITE" id="PS00198">
    <property type="entry name" value="4FE4S_FER_1"/>
    <property type="match status" value="1"/>
</dbReference>
<dbReference type="InterPro" id="IPR036047">
    <property type="entry name" value="F-box-like_dom_sf"/>
</dbReference>
<dbReference type="PROSITE" id="PS50181">
    <property type="entry name" value="FBOX"/>
    <property type="match status" value="1"/>
</dbReference>
<gene>
    <name evidence="3" type="ORF">QJS04_geneDACA011863</name>
</gene>
<evidence type="ECO:0000313" key="3">
    <source>
        <dbReference type="EMBL" id="KAK1262987.1"/>
    </source>
</evidence>
<dbReference type="InterPro" id="IPR032675">
    <property type="entry name" value="LRR_dom_sf"/>
</dbReference>
<dbReference type="SUPFAM" id="SSF81383">
    <property type="entry name" value="F-box domain"/>
    <property type="match status" value="1"/>
</dbReference>
<feature type="compositionally biased region" description="Pro residues" evidence="1">
    <location>
        <begin position="24"/>
        <end position="34"/>
    </location>
</feature>
<evidence type="ECO:0000259" key="2">
    <source>
        <dbReference type="PROSITE" id="PS50181"/>
    </source>
</evidence>
<dbReference type="Pfam" id="PF12937">
    <property type="entry name" value="F-box-like"/>
    <property type="match status" value="1"/>
</dbReference>
<dbReference type="Gene3D" id="3.80.10.10">
    <property type="entry name" value="Ribonuclease Inhibitor"/>
    <property type="match status" value="1"/>
</dbReference>
<accession>A0AAV9AGB5</accession>
<name>A0AAV9AGB5_ACOGR</name>
<comment type="caution">
    <text evidence="3">The sequence shown here is derived from an EMBL/GenBank/DDBJ whole genome shotgun (WGS) entry which is preliminary data.</text>
</comment>
<dbReference type="InterPro" id="IPR050648">
    <property type="entry name" value="F-box_LRR-repeat"/>
</dbReference>
<proteinExistence type="predicted"/>
<reference evidence="3" key="2">
    <citation type="submission" date="2023-06" db="EMBL/GenBank/DDBJ databases">
        <authorList>
            <person name="Ma L."/>
            <person name="Liu K.-W."/>
            <person name="Li Z."/>
            <person name="Hsiao Y.-Y."/>
            <person name="Qi Y."/>
            <person name="Fu T."/>
            <person name="Tang G."/>
            <person name="Zhang D."/>
            <person name="Sun W.-H."/>
            <person name="Liu D.-K."/>
            <person name="Li Y."/>
            <person name="Chen G.-Z."/>
            <person name="Liu X.-D."/>
            <person name="Liao X.-Y."/>
            <person name="Jiang Y.-T."/>
            <person name="Yu X."/>
            <person name="Hao Y."/>
            <person name="Huang J."/>
            <person name="Zhao X.-W."/>
            <person name="Ke S."/>
            <person name="Chen Y.-Y."/>
            <person name="Wu W.-L."/>
            <person name="Hsu J.-L."/>
            <person name="Lin Y.-F."/>
            <person name="Huang M.-D."/>
            <person name="Li C.-Y."/>
            <person name="Huang L."/>
            <person name="Wang Z.-W."/>
            <person name="Zhao X."/>
            <person name="Zhong W.-Y."/>
            <person name="Peng D.-H."/>
            <person name="Ahmad S."/>
            <person name="Lan S."/>
            <person name="Zhang J.-S."/>
            <person name="Tsai W.-C."/>
            <person name="Van De Peer Y."/>
            <person name="Liu Z.-J."/>
        </authorList>
    </citation>
    <scope>NUCLEOTIDE SEQUENCE</scope>
    <source>
        <strain evidence="3">SCP</strain>
        <tissue evidence="3">Leaves</tissue>
    </source>
</reference>
<protein>
    <submittedName>
        <fullName evidence="3">F-box protein SKIP14</fullName>
    </submittedName>
</protein>
<evidence type="ECO:0000313" key="4">
    <source>
        <dbReference type="Proteomes" id="UP001179952"/>
    </source>
</evidence>
<sequence>MSIQPFLSTAEMPPPTLARRPIDDSPPPPPPPRPEPSEPHGALHLVLAYLPLPDLIAFHRVCTQFRDAVAGDLLLWRDVSVEPPLSGRLTDEALLEITSRADGRLRSLALVGCPRVSDAGILRVARLNRGISKLCVPGCTYLTANGIVRVVKELTERNNNLKHLKVHGISNMTKGHLEVLKSCITRNLTQGHDQSTPFTYAYWRSLPSNSDGVRPIDIDICPKCRNTGLVFECTRESCQSMQGRWTECKACYFCIARCEDCGGCIDFDEPGEETACSHFLCLDCWLRLPKCNLCNRPYCERHERFHGSNGFICEQCLFG</sequence>
<keyword evidence="4" id="KW-1185">Reference proteome</keyword>
<dbReference type="PANTHER" id="PTHR13382">
    <property type="entry name" value="MITOCHONDRIAL ATP SYNTHASE COUPLING FACTOR B"/>
    <property type="match status" value="1"/>
</dbReference>
<dbReference type="PANTHER" id="PTHR13382:SF16">
    <property type="entry name" value="F-BOX PROTEIN SKIP28"/>
    <property type="match status" value="1"/>
</dbReference>
<dbReference type="InterPro" id="IPR001810">
    <property type="entry name" value="F-box_dom"/>
</dbReference>
<dbReference type="SUPFAM" id="SSF52047">
    <property type="entry name" value="RNI-like"/>
    <property type="match status" value="1"/>
</dbReference>
<dbReference type="Gene3D" id="1.20.1280.50">
    <property type="match status" value="1"/>
</dbReference>
<dbReference type="InterPro" id="IPR017900">
    <property type="entry name" value="4Fe4S_Fe_S_CS"/>
</dbReference>
<dbReference type="Proteomes" id="UP001179952">
    <property type="component" value="Unassembled WGS sequence"/>
</dbReference>
<organism evidence="3 4">
    <name type="scientific">Acorus gramineus</name>
    <name type="common">Dwarf sweet flag</name>
    <dbReference type="NCBI Taxonomy" id="55184"/>
    <lineage>
        <taxon>Eukaryota</taxon>
        <taxon>Viridiplantae</taxon>
        <taxon>Streptophyta</taxon>
        <taxon>Embryophyta</taxon>
        <taxon>Tracheophyta</taxon>
        <taxon>Spermatophyta</taxon>
        <taxon>Magnoliopsida</taxon>
        <taxon>Liliopsida</taxon>
        <taxon>Acoraceae</taxon>
        <taxon>Acorus</taxon>
    </lineage>
</organism>
<dbReference type="AlphaFoldDB" id="A0AAV9AGB5"/>
<feature type="region of interest" description="Disordered" evidence="1">
    <location>
        <begin position="1"/>
        <end position="40"/>
    </location>
</feature>
<evidence type="ECO:0000256" key="1">
    <source>
        <dbReference type="SAM" id="MobiDB-lite"/>
    </source>
</evidence>
<dbReference type="GO" id="GO:0005737">
    <property type="term" value="C:cytoplasm"/>
    <property type="evidence" value="ECO:0007669"/>
    <property type="project" value="TreeGrafter"/>
</dbReference>
<dbReference type="EMBL" id="JAUJYN010000009">
    <property type="protein sequence ID" value="KAK1262987.1"/>
    <property type="molecule type" value="Genomic_DNA"/>
</dbReference>
<reference evidence="3" key="1">
    <citation type="journal article" date="2023" name="Nat. Commun.">
        <title>Diploid and tetraploid genomes of Acorus and the evolution of monocots.</title>
        <authorList>
            <person name="Ma L."/>
            <person name="Liu K.W."/>
            <person name="Li Z."/>
            <person name="Hsiao Y.Y."/>
            <person name="Qi Y."/>
            <person name="Fu T."/>
            <person name="Tang G.D."/>
            <person name="Zhang D."/>
            <person name="Sun W.H."/>
            <person name="Liu D.K."/>
            <person name="Li Y."/>
            <person name="Chen G.Z."/>
            <person name="Liu X.D."/>
            <person name="Liao X.Y."/>
            <person name="Jiang Y.T."/>
            <person name="Yu X."/>
            <person name="Hao Y."/>
            <person name="Huang J."/>
            <person name="Zhao X.W."/>
            <person name="Ke S."/>
            <person name="Chen Y.Y."/>
            <person name="Wu W.L."/>
            <person name="Hsu J.L."/>
            <person name="Lin Y.F."/>
            <person name="Huang M.D."/>
            <person name="Li C.Y."/>
            <person name="Huang L."/>
            <person name="Wang Z.W."/>
            <person name="Zhao X."/>
            <person name="Zhong W.Y."/>
            <person name="Peng D.H."/>
            <person name="Ahmad S."/>
            <person name="Lan S."/>
            <person name="Zhang J.S."/>
            <person name="Tsai W.C."/>
            <person name="Van de Peer Y."/>
            <person name="Liu Z.J."/>
        </authorList>
    </citation>
    <scope>NUCLEOTIDE SEQUENCE</scope>
    <source>
        <strain evidence="3">SCP</strain>
    </source>
</reference>